<dbReference type="InterPro" id="IPR018247">
    <property type="entry name" value="EF_Hand_1_Ca_BS"/>
</dbReference>
<dbReference type="PROSITE" id="PS00018">
    <property type="entry name" value="EF_HAND_1"/>
    <property type="match status" value="2"/>
</dbReference>
<comment type="caution">
    <text evidence="3">The sequence shown here is derived from an EMBL/GenBank/DDBJ whole genome shotgun (WGS) entry which is preliminary data.</text>
</comment>
<feature type="domain" description="EF-hand" evidence="2">
    <location>
        <begin position="16"/>
        <end position="51"/>
    </location>
</feature>
<proteinExistence type="predicted"/>
<dbReference type="Proteomes" id="UP000467840">
    <property type="component" value="Chromosome 14"/>
</dbReference>
<evidence type="ECO:0000313" key="3">
    <source>
        <dbReference type="EMBL" id="KAF2309826.1"/>
    </source>
</evidence>
<feature type="domain" description="EF-hand" evidence="2">
    <location>
        <begin position="60"/>
        <end position="87"/>
    </location>
</feature>
<dbReference type="AlphaFoldDB" id="A0A6A6MC84"/>
<dbReference type="Gene3D" id="1.10.238.10">
    <property type="entry name" value="EF-hand"/>
    <property type="match status" value="1"/>
</dbReference>
<dbReference type="InterPro" id="IPR011992">
    <property type="entry name" value="EF-hand-dom_pair"/>
</dbReference>
<dbReference type="EMBL" id="JAAGAX010000006">
    <property type="protein sequence ID" value="KAF2309826.1"/>
    <property type="molecule type" value="Genomic_DNA"/>
</dbReference>
<dbReference type="SUPFAM" id="SSF47473">
    <property type="entry name" value="EF-hand"/>
    <property type="match status" value="1"/>
</dbReference>
<evidence type="ECO:0000259" key="2">
    <source>
        <dbReference type="PROSITE" id="PS50222"/>
    </source>
</evidence>
<evidence type="ECO:0000313" key="4">
    <source>
        <dbReference type="Proteomes" id="UP000467840"/>
    </source>
</evidence>
<dbReference type="GO" id="GO:0005509">
    <property type="term" value="F:calcium ion binding"/>
    <property type="evidence" value="ECO:0007669"/>
    <property type="project" value="InterPro"/>
</dbReference>
<gene>
    <name evidence="3" type="ORF">GH714_005291</name>
</gene>
<dbReference type="Pfam" id="PF13202">
    <property type="entry name" value="EF-hand_5"/>
    <property type="match status" value="2"/>
</dbReference>
<organism evidence="3 4">
    <name type="scientific">Hevea brasiliensis</name>
    <name type="common">Para rubber tree</name>
    <name type="synonym">Siphonia brasiliensis</name>
    <dbReference type="NCBI Taxonomy" id="3981"/>
    <lineage>
        <taxon>Eukaryota</taxon>
        <taxon>Viridiplantae</taxon>
        <taxon>Streptophyta</taxon>
        <taxon>Embryophyta</taxon>
        <taxon>Tracheophyta</taxon>
        <taxon>Spermatophyta</taxon>
        <taxon>Magnoliopsida</taxon>
        <taxon>eudicotyledons</taxon>
        <taxon>Gunneridae</taxon>
        <taxon>Pentapetalae</taxon>
        <taxon>rosids</taxon>
        <taxon>fabids</taxon>
        <taxon>Malpighiales</taxon>
        <taxon>Euphorbiaceae</taxon>
        <taxon>Crotonoideae</taxon>
        <taxon>Micrandreae</taxon>
        <taxon>Hevea</taxon>
    </lineage>
</organism>
<dbReference type="CDD" id="cd00051">
    <property type="entry name" value="EFh"/>
    <property type="match status" value="1"/>
</dbReference>
<protein>
    <recommendedName>
        <fullName evidence="2">EF-hand domain-containing protein</fullName>
    </recommendedName>
</protein>
<dbReference type="PROSITE" id="PS50222">
    <property type="entry name" value="EF_HAND_2"/>
    <property type="match status" value="2"/>
</dbReference>
<sequence length="116" mass="12900">MRRQNIHLRTCPGVLLNEAQVKGMLLRADSNGDGILSWQELKEGFKSLGAKVPRFRASMAFNIADENGDGCIDEKELEKVVKYASGLGYTISLCVDFEIRMCLMRGETKGITVFPT</sequence>
<dbReference type="InterPro" id="IPR002048">
    <property type="entry name" value="EF_hand_dom"/>
</dbReference>
<evidence type="ECO:0000256" key="1">
    <source>
        <dbReference type="ARBA" id="ARBA00022837"/>
    </source>
</evidence>
<name>A0A6A6MC84_HEVBR</name>
<keyword evidence="1" id="KW-0106">Calcium</keyword>
<dbReference type="SMART" id="SM00054">
    <property type="entry name" value="EFh"/>
    <property type="match status" value="2"/>
</dbReference>
<reference evidence="3 4" key="1">
    <citation type="journal article" date="2020" name="Mol. Plant">
        <title>The Chromosome-Based Rubber Tree Genome Provides New Insights into Spurge Genome Evolution and Rubber Biosynthesis.</title>
        <authorList>
            <person name="Liu J."/>
            <person name="Shi C."/>
            <person name="Shi C.C."/>
            <person name="Li W."/>
            <person name="Zhang Q.J."/>
            <person name="Zhang Y."/>
            <person name="Li K."/>
            <person name="Lu H.F."/>
            <person name="Shi C."/>
            <person name="Zhu S.T."/>
            <person name="Xiao Z.Y."/>
            <person name="Nan H."/>
            <person name="Yue Y."/>
            <person name="Zhu X.G."/>
            <person name="Wu Y."/>
            <person name="Hong X.N."/>
            <person name="Fan G.Y."/>
            <person name="Tong Y."/>
            <person name="Zhang D."/>
            <person name="Mao C.L."/>
            <person name="Liu Y.L."/>
            <person name="Hao S.J."/>
            <person name="Liu W.Q."/>
            <person name="Lv M.Q."/>
            <person name="Zhang H.B."/>
            <person name="Liu Y."/>
            <person name="Hu-Tang G.R."/>
            <person name="Wang J.P."/>
            <person name="Wang J.H."/>
            <person name="Sun Y.H."/>
            <person name="Ni S.B."/>
            <person name="Chen W.B."/>
            <person name="Zhang X.C."/>
            <person name="Jiao Y.N."/>
            <person name="Eichler E.E."/>
            <person name="Li G.H."/>
            <person name="Liu X."/>
            <person name="Gao L.Z."/>
        </authorList>
    </citation>
    <scope>NUCLEOTIDE SEQUENCE [LARGE SCALE GENOMIC DNA]</scope>
    <source>
        <strain evidence="4">cv. GT1</strain>
        <tissue evidence="3">Leaf</tissue>
    </source>
</reference>
<keyword evidence="4" id="KW-1185">Reference proteome</keyword>
<accession>A0A6A6MC84</accession>